<dbReference type="InterPro" id="IPR043502">
    <property type="entry name" value="DNA/RNA_pol_sf"/>
</dbReference>
<reference evidence="2 3" key="1">
    <citation type="journal article" date="2009" name="J. Bacteriol.">
        <title>Draft genome sequence of the extremely acidophilic bacterium Acidithiobacillus caldus ATCC 51756 reveals metabolic versatility in the genus Acidithiobacillus.</title>
        <authorList>
            <person name="Valdes J."/>
            <person name="Quatrini R."/>
            <person name="Hallberg K."/>
            <person name="Dopson M."/>
            <person name="Valenzuela P.D."/>
            <person name="Holmes D.S."/>
        </authorList>
    </citation>
    <scope>NUCLEOTIDE SEQUENCE [LARGE SCALE GENOMIC DNA]</scope>
    <source>
        <strain evidence="3">ATCC 51756 / DSM 8584 / KU</strain>
    </source>
</reference>
<organism evidence="2 3">
    <name type="scientific">Acidithiobacillus caldus (strain ATCC 51756 / DSM 8584 / KU)</name>
    <dbReference type="NCBI Taxonomy" id="637389"/>
    <lineage>
        <taxon>Bacteria</taxon>
        <taxon>Pseudomonadati</taxon>
        <taxon>Pseudomonadota</taxon>
        <taxon>Acidithiobacillia</taxon>
        <taxon>Acidithiobacillales</taxon>
        <taxon>Acidithiobacillaceae</taxon>
        <taxon>Acidithiobacillus</taxon>
    </lineage>
</organism>
<evidence type="ECO:0000256" key="1">
    <source>
        <dbReference type="ARBA" id="ARBA00022763"/>
    </source>
</evidence>
<dbReference type="AlphaFoldDB" id="A0A059ZZK7"/>
<keyword evidence="1" id="KW-0227">DNA damage</keyword>
<dbReference type="SUPFAM" id="SSF56672">
    <property type="entry name" value="DNA/RNA polymerases"/>
    <property type="match status" value="1"/>
</dbReference>
<accession>A0A059ZZK7</accession>
<evidence type="ECO:0000313" key="3">
    <source>
        <dbReference type="Proteomes" id="UP000005522"/>
    </source>
</evidence>
<dbReference type="eggNOG" id="COG0389">
    <property type="taxonomic scope" value="Bacteria"/>
</dbReference>
<dbReference type="GO" id="GO:0006281">
    <property type="term" value="P:DNA repair"/>
    <property type="evidence" value="ECO:0007669"/>
    <property type="project" value="TreeGrafter"/>
</dbReference>
<dbReference type="EMBL" id="CP005986">
    <property type="protein sequence ID" value="AIA55337.1"/>
    <property type="molecule type" value="Genomic_DNA"/>
</dbReference>
<gene>
    <name evidence="2" type="ORF">Acaty_c1471</name>
</gene>
<dbReference type="Proteomes" id="UP000005522">
    <property type="component" value="Chromosome"/>
</dbReference>
<name>A0A059ZZK7_ACICK</name>
<sequence>MTMASYYVAVYFPELDAGLWEQDEQGMAPVVLADGRHRLQQRGPMAIHCGLAPGMSLAKARALCPALRLRPERPQRRLEFLRDWAHWLYGWGPQVAILEPWSTALGVEVGSNPRWRAGRQAFLEALRARAEGGPRWRWGAAPTATGAVLLALGAADGAGWTVSRQQWAQVWPRLPLSALPAETRVQELWYSLGLGTLGDLAALDDAARAQRFGPYWGEFLQIVAGLRPDPRPYFAFPEVPRRELELVQPAGDWPALRFPLARLFRELQKMLTRAGLGARRWQLRLQGREGRFEDCLESREILSDRELFLELWQGRLQRRPWTFAAETIVLEALDTCPWQGQQRDFWREDLAERQERLLEQWQARLGPEAVYILSPWPDHRPEHAYRLLPARGRPQSWEGPDRRPLWLLPEPRALEDGDVRPHSEVERIQGGWWDGADVDRDYFLWRRGDGARCWVFRDRRRGGVFLHGYFA</sequence>
<dbReference type="InterPro" id="IPR050356">
    <property type="entry name" value="SulA_CellDiv_inhibitor"/>
</dbReference>
<dbReference type="HOGENOM" id="CLU_028184_0_1_6"/>
<dbReference type="PANTHER" id="PTHR35369:SF2">
    <property type="entry name" value="BLR3025 PROTEIN"/>
    <property type="match status" value="1"/>
</dbReference>
<evidence type="ECO:0000313" key="2">
    <source>
        <dbReference type="EMBL" id="AIA55337.1"/>
    </source>
</evidence>
<dbReference type="KEGG" id="acz:Acaty_c1471"/>
<proteinExistence type="predicted"/>
<dbReference type="PANTHER" id="PTHR35369">
    <property type="entry name" value="BLR3025 PROTEIN-RELATED"/>
    <property type="match status" value="1"/>
</dbReference>
<protein>
    <submittedName>
        <fullName evidence="2">DNA polymerase IV-like protein ImuB</fullName>
    </submittedName>
</protein>